<keyword evidence="4" id="KW-0804">Transcription</keyword>
<accession>A0ABV7US89</accession>
<dbReference type="SUPFAM" id="SSF53850">
    <property type="entry name" value="Periplasmic binding protein-like II"/>
    <property type="match status" value="1"/>
</dbReference>
<dbReference type="SUPFAM" id="SSF46785">
    <property type="entry name" value="Winged helix' DNA-binding domain"/>
    <property type="match status" value="1"/>
</dbReference>
<dbReference type="InterPro" id="IPR058163">
    <property type="entry name" value="LysR-type_TF_proteobact-type"/>
</dbReference>
<evidence type="ECO:0000259" key="5">
    <source>
        <dbReference type="PROSITE" id="PS50931"/>
    </source>
</evidence>
<comment type="caution">
    <text evidence="6">The sequence shown here is derived from an EMBL/GenBank/DDBJ whole genome shotgun (WGS) entry which is preliminary data.</text>
</comment>
<dbReference type="InterPro" id="IPR036390">
    <property type="entry name" value="WH_DNA-bd_sf"/>
</dbReference>
<dbReference type="PRINTS" id="PR00039">
    <property type="entry name" value="HTHLYSR"/>
</dbReference>
<proteinExistence type="inferred from homology"/>
<name>A0ABV7US89_9GAMM</name>
<sequence length="304" mass="33256">MPSRKLPPLTQLRAFEAAARHRSFKRAALELSVTPAAISHQVRELESSIGLLLFERRTREVVPTAAALRLHPVLRDGFDAFAAALHALAPAASQTVTLSTTPAFASQWLLPRLPELQRLHPRIELRLHASDRAVDLAVDDVDLALRYGDGPFPDHEALRFADDRLLPVASPALGLRAPAELAGHRLIHFEWRRDAGDRPTWRTWMRGAGMEHADVSHGLRFSEVAHAIQAAVAGQGVALLNEVLVADALALGVLVAPFGPQLEAPGWTLLRQRHRRPGVAQQAVWDWLAGLRGVAPSERDAAMA</sequence>
<dbReference type="Proteomes" id="UP001595724">
    <property type="component" value="Unassembled WGS sequence"/>
</dbReference>
<dbReference type="PROSITE" id="PS50931">
    <property type="entry name" value="HTH_LYSR"/>
    <property type="match status" value="1"/>
</dbReference>
<keyword evidence="7" id="KW-1185">Reference proteome</keyword>
<dbReference type="PANTHER" id="PTHR30537:SF74">
    <property type="entry name" value="HTH-TYPE TRANSCRIPTIONAL REGULATOR TRPI"/>
    <property type="match status" value="1"/>
</dbReference>
<protein>
    <submittedName>
        <fullName evidence="6">LysR substrate-binding domain-containing protein</fullName>
    </submittedName>
</protein>
<dbReference type="InterPro" id="IPR000847">
    <property type="entry name" value="LysR_HTH_N"/>
</dbReference>
<dbReference type="PANTHER" id="PTHR30537">
    <property type="entry name" value="HTH-TYPE TRANSCRIPTIONAL REGULATOR"/>
    <property type="match status" value="1"/>
</dbReference>
<feature type="domain" description="HTH lysR-type" evidence="5">
    <location>
        <begin position="7"/>
        <end position="64"/>
    </location>
</feature>
<evidence type="ECO:0000313" key="6">
    <source>
        <dbReference type="EMBL" id="MFC3659814.1"/>
    </source>
</evidence>
<dbReference type="Pfam" id="PF03466">
    <property type="entry name" value="LysR_substrate"/>
    <property type="match status" value="1"/>
</dbReference>
<evidence type="ECO:0000313" key="7">
    <source>
        <dbReference type="Proteomes" id="UP001595724"/>
    </source>
</evidence>
<dbReference type="InterPro" id="IPR005119">
    <property type="entry name" value="LysR_subst-bd"/>
</dbReference>
<comment type="similarity">
    <text evidence="1">Belongs to the LysR transcriptional regulatory family.</text>
</comment>
<dbReference type="InterPro" id="IPR036388">
    <property type="entry name" value="WH-like_DNA-bd_sf"/>
</dbReference>
<evidence type="ECO:0000256" key="1">
    <source>
        <dbReference type="ARBA" id="ARBA00009437"/>
    </source>
</evidence>
<evidence type="ECO:0000256" key="2">
    <source>
        <dbReference type="ARBA" id="ARBA00023015"/>
    </source>
</evidence>
<evidence type="ECO:0000256" key="4">
    <source>
        <dbReference type="ARBA" id="ARBA00023163"/>
    </source>
</evidence>
<dbReference type="Gene3D" id="1.10.10.10">
    <property type="entry name" value="Winged helix-like DNA-binding domain superfamily/Winged helix DNA-binding domain"/>
    <property type="match status" value="1"/>
</dbReference>
<evidence type="ECO:0000256" key="3">
    <source>
        <dbReference type="ARBA" id="ARBA00023125"/>
    </source>
</evidence>
<reference evidence="7" key="1">
    <citation type="journal article" date="2019" name="Int. J. Syst. Evol. Microbiol.">
        <title>The Global Catalogue of Microorganisms (GCM) 10K type strain sequencing project: providing services to taxonomists for standard genome sequencing and annotation.</title>
        <authorList>
            <consortium name="The Broad Institute Genomics Platform"/>
            <consortium name="The Broad Institute Genome Sequencing Center for Infectious Disease"/>
            <person name="Wu L."/>
            <person name="Ma J."/>
        </authorList>
    </citation>
    <scope>NUCLEOTIDE SEQUENCE [LARGE SCALE GENOMIC DNA]</scope>
    <source>
        <strain evidence="7">KCTC 42211</strain>
    </source>
</reference>
<dbReference type="RefSeq" id="WP_386708083.1">
    <property type="nucleotide sequence ID" value="NZ_JBHRYF010000002.1"/>
</dbReference>
<gene>
    <name evidence="6" type="ORF">ACFOM9_06940</name>
</gene>
<dbReference type="EMBL" id="JBHRYF010000002">
    <property type="protein sequence ID" value="MFC3659814.1"/>
    <property type="molecule type" value="Genomic_DNA"/>
</dbReference>
<organism evidence="6 7">
    <name type="scientific">Luteimonas notoginsengisoli</name>
    <dbReference type="NCBI Taxonomy" id="1578200"/>
    <lineage>
        <taxon>Bacteria</taxon>
        <taxon>Pseudomonadati</taxon>
        <taxon>Pseudomonadota</taxon>
        <taxon>Gammaproteobacteria</taxon>
        <taxon>Lysobacterales</taxon>
        <taxon>Lysobacteraceae</taxon>
        <taxon>Luteimonas</taxon>
    </lineage>
</organism>
<keyword evidence="2" id="KW-0805">Transcription regulation</keyword>
<keyword evidence="3" id="KW-0238">DNA-binding</keyword>
<dbReference type="Pfam" id="PF00126">
    <property type="entry name" value="HTH_1"/>
    <property type="match status" value="1"/>
</dbReference>
<dbReference type="Gene3D" id="3.40.190.10">
    <property type="entry name" value="Periplasmic binding protein-like II"/>
    <property type="match status" value="2"/>
</dbReference>
<dbReference type="CDD" id="cd08432">
    <property type="entry name" value="PBP2_GcdR_TrpI_HvrB_AmpR_like"/>
    <property type="match status" value="1"/>
</dbReference>